<accession>A0A844FA18</accession>
<dbReference type="CDD" id="cd07716">
    <property type="entry name" value="RNaseZ_short-form-like_MBL-fold"/>
    <property type="match status" value="1"/>
</dbReference>
<organism evidence="2 3">
    <name type="scientific">Clostridium scindens (strain JCM 10418 / VPI 12708)</name>
    <dbReference type="NCBI Taxonomy" id="29347"/>
    <lineage>
        <taxon>Bacteria</taxon>
        <taxon>Bacillati</taxon>
        <taxon>Bacillota</taxon>
        <taxon>Clostridia</taxon>
        <taxon>Lachnospirales</taxon>
        <taxon>Lachnospiraceae</taxon>
    </lineage>
</organism>
<reference evidence="2 3" key="1">
    <citation type="submission" date="2019-08" db="EMBL/GenBank/DDBJ databases">
        <title>In-depth cultivation of the pig gut microbiome towards novel bacterial diversity and tailored functional studies.</title>
        <authorList>
            <person name="Wylensek D."/>
            <person name="Hitch T.C.A."/>
            <person name="Clavel T."/>
        </authorList>
    </citation>
    <scope>NUCLEOTIDE SEQUENCE [LARGE SCALE GENOMIC DNA]</scope>
    <source>
        <strain evidence="2 3">BL-389-WT-3D</strain>
    </source>
</reference>
<dbReference type="InterPro" id="IPR036866">
    <property type="entry name" value="RibonucZ/Hydroxyglut_hydro"/>
</dbReference>
<dbReference type="AlphaFoldDB" id="A0A844FA18"/>
<dbReference type="EMBL" id="VUMB01000039">
    <property type="protein sequence ID" value="MSS41540.1"/>
    <property type="molecule type" value="Genomic_DNA"/>
</dbReference>
<proteinExistence type="predicted"/>
<dbReference type="InterPro" id="IPR001279">
    <property type="entry name" value="Metallo-B-lactamas"/>
</dbReference>
<protein>
    <submittedName>
        <fullName evidence="2">MBL fold metallo-hydrolase</fullName>
    </submittedName>
</protein>
<evidence type="ECO:0000313" key="3">
    <source>
        <dbReference type="Proteomes" id="UP000462363"/>
    </source>
</evidence>
<dbReference type="Gene3D" id="3.60.15.10">
    <property type="entry name" value="Ribonuclease Z/Hydroxyacylglutathione hydrolase-like"/>
    <property type="match status" value="1"/>
</dbReference>
<dbReference type="PANTHER" id="PTHR46018:SF4">
    <property type="entry name" value="METALLO-HYDROLASE YHFI-RELATED"/>
    <property type="match status" value="1"/>
</dbReference>
<evidence type="ECO:0000313" key="2">
    <source>
        <dbReference type="EMBL" id="MSS41540.1"/>
    </source>
</evidence>
<evidence type="ECO:0000259" key="1">
    <source>
        <dbReference type="SMART" id="SM00849"/>
    </source>
</evidence>
<dbReference type="GO" id="GO:0042781">
    <property type="term" value="F:3'-tRNA processing endoribonuclease activity"/>
    <property type="evidence" value="ECO:0007669"/>
    <property type="project" value="TreeGrafter"/>
</dbReference>
<dbReference type="RefSeq" id="WP_004607078.1">
    <property type="nucleotide sequence ID" value="NZ_CABKNF010000018.1"/>
</dbReference>
<feature type="domain" description="Metallo-beta-lactamase" evidence="1">
    <location>
        <begin position="33"/>
        <end position="223"/>
    </location>
</feature>
<gene>
    <name evidence="2" type="ORF">FYJ37_14670</name>
</gene>
<keyword evidence="2" id="KW-0378">Hydrolase</keyword>
<dbReference type="PANTHER" id="PTHR46018">
    <property type="entry name" value="ZINC PHOSPHODIESTERASE ELAC PROTEIN 1"/>
    <property type="match status" value="1"/>
</dbReference>
<comment type="caution">
    <text evidence="2">The sequence shown here is derived from an EMBL/GenBank/DDBJ whole genome shotgun (WGS) entry which is preliminary data.</text>
</comment>
<sequence>MFTGDSGNKQRKDEKMKITIIGCQGAYPDQNQATSGYLIETENVRVLLDCGCGVISQIQNYILLEELDAVVITHYHPDHCSDLGCLQYASMILMQFGKRKKPLAVWGPGENERLSYEEYCTGNSYLEEDVFQIGDLVFASQKNVHDILSYAIRVEDRKGSSLVYSGDTGYYEDLSKFAEGTELFLCECSLYNWQKGKTPGHMCAEETGMAAKNAKAKKLCLTHLPPYGNRQQLLEEVGHKYQGELVLASSGMIFRQ</sequence>
<name>A0A844FA18_CLOSV</name>
<dbReference type="SMART" id="SM00849">
    <property type="entry name" value="Lactamase_B"/>
    <property type="match status" value="1"/>
</dbReference>
<dbReference type="SUPFAM" id="SSF56281">
    <property type="entry name" value="Metallo-hydrolase/oxidoreductase"/>
    <property type="match status" value="1"/>
</dbReference>
<dbReference type="Pfam" id="PF12706">
    <property type="entry name" value="Lactamase_B_2"/>
    <property type="match status" value="1"/>
</dbReference>
<dbReference type="Proteomes" id="UP000462363">
    <property type="component" value="Unassembled WGS sequence"/>
</dbReference>